<gene>
    <name evidence="1" type="ORF">PMEA_00000309</name>
</gene>
<accession>A0AAU9VQ49</accession>
<dbReference type="PANTHER" id="PTHR46880:SF5">
    <property type="entry name" value="DUF4371 DOMAIN-CONTAINING PROTEIN"/>
    <property type="match status" value="1"/>
</dbReference>
<dbReference type="Proteomes" id="UP001159428">
    <property type="component" value="Unassembled WGS sequence"/>
</dbReference>
<dbReference type="PANTHER" id="PTHR46880">
    <property type="entry name" value="RAS-ASSOCIATING DOMAIN-CONTAINING PROTEIN"/>
    <property type="match status" value="1"/>
</dbReference>
<evidence type="ECO:0000313" key="1">
    <source>
        <dbReference type="EMBL" id="CAH3031585.1"/>
    </source>
</evidence>
<sequence>MFNHSLIFNKDLAYSPKVQMWWLVYIEGEGQYCLICKKTKHKVKERLPRGAHCNKKRHKDAITAILMNRFSVFQKELDHNAEVQVDVYERVFYCLYWLAKEDIANVKVKSLLKLVAKLGCDMSGFNHTSVGSFRNMLLLLGEMIQNEVISAVTGPFGVMVDDMTDIANLEQMIGFIQYYNRGSEKVEVKFLCLENVLASSDAADSLTITSILLKSLRNTVSILTGLKALCQMEQVSWWEKGQV</sequence>
<dbReference type="AlphaFoldDB" id="A0AAU9VQ49"/>
<dbReference type="EMBL" id="CALNXJ010000001">
    <property type="protein sequence ID" value="CAH3031585.1"/>
    <property type="molecule type" value="Genomic_DNA"/>
</dbReference>
<reference evidence="1 2" key="1">
    <citation type="submission" date="2022-05" db="EMBL/GenBank/DDBJ databases">
        <authorList>
            <consortium name="Genoscope - CEA"/>
            <person name="William W."/>
        </authorList>
    </citation>
    <scope>NUCLEOTIDE SEQUENCE [LARGE SCALE GENOMIC DNA]</scope>
</reference>
<evidence type="ECO:0008006" key="3">
    <source>
        <dbReference type="Google" id="ProtNLM"/>
    </source>
</evidence>
<comment type="caution">
    <text evidence="1">The sequence shown here is derived from an EMBL/GenBank/DDBJ whole genome shotgun (WGS) entry which is preliminary data.</text>
</comment>
<keyword evidence="2" id="KW-1185">Reference proteome</keyword>
<protein>
    <recommendedName>
        <fullName evidence="3">DUF4371 domain-containing protein</fullName>
    </recommendedName>
</protein>
<name>A0AAU9VQ49_9CNID</name>
<proteinExistence type="predicted"/>
<evidence type="ECO:0000313" key="2">
    <source>
        <dbReference type="Proteomes" id="UP001159428"/>
    </source>
</evidence>
<organism evidence="1 2">
    <name type="scientific">Pocillopora meandrina</name>
    <dbReference type="NCBI Taxonomy" id="46732"/>
    <lineage>
        <taxon>Eukaryota</taxon>
        <taxon>Metazoa</taxon>
        <taxon>Cnidaria</taxon>
        <taxon>Anthozoa</taxon>
        <taxon>Hexacorallia</taxon>
        <taxon>Scleractinia</taxon>
        <taxon>Astrocoeniina</taxon>
        <taxon>Pocilloporidae</taxon>
        <taxon>Pocillopora</taxon>
    </lineage>
</organism>